<dbReference type="Proteomes" id="UP000618579">
    <property type="component" value="Unassembled WGS sequence"/>
</dbReference>
<protein>
    <submittedName>
        <fullName evidence="1">Uncharacterized protein</fullName>
    </submittedName>
</protein>
<evidence type="ECO:0000313" key="2">
    <source>
        <dbReference type="Proteomes" id="UP000618579"/>
    </source>
</evidence>
<evidence type="ECO:0000313" key="1">
    <source>
        <dbReference type="EMBL" id="NOV01830.1"/>
    </source>
</evidence>
<sequence>MYDYPAYYYNQQPVYPHTPTASPYCQPCCSPYGSWDRTAAMDHGLYEHRDYPAVDTKILSHSLTTSQHLLKDASLVIQKLADPATSHELMKHAQQGNQKEVDRIVRSFGSTSSVATTYSPSSVRFTIDPRTDGGVPCCEVTLSLKWGQ</sequence>
<dbReference type="Pfam" id="PF26344">
    <property type="entry name" value="YuzC"/>
    <property type="match status" value="1"/>
</dbReference>
<gene>
    <name evidence="1" type="ORF">GC097_17590</name>
</gene>
<proteinExistence type="predicted"/>
<organism evidence="1 2">
    <name type="scientific">Paenibacillus planticolens</name>
    <dbReference type="NCBI Taxonomy" id="2654976"/>
    <lineage>
        <taxon>Bacteria</taxon>
        <taxon>Bacillati</taxon>
        <taxon>Bacillota</taxon>
        <taxon>Bacilli</taxon>
        <taxon>Bacillales</taxon>
        <taxon>Paenibacillaceae</taxon>
        <taxon>Paenibacillus</taxon>
    </lineage>
</organism>
<comment type="caution">
    <text evidence="1">The sequence shown here is derived from an EMBL/GenBank/DDBJ whole genome shotgun (WGS) entry which is preliminary data.</text>
</comment>
<name>A0ABX1ZT74_9BACL</name>
<dbReference type="EMBL" id="WHNZ01000040">
    <property type="protein sequence ID" value="NOV01830.1"/>
    <property type="molecule type" value="Genomic_DNA"/>
</dbReference>
<dbReference type="RefSeq" id="WP_171684654.1">
    <property type="nucleotide sequence ID" value="NZ_WHNZ01000040.1"/>
</dbReference>
<accession>A0ABX1ZT74</accession>
<dbReference type="InterPro" id="IPR058870">
    <property type="entry name" value="YuzC"/>
</dbReference>
<reference evidence="1 2" key="1">
    <citation type="submission" date="2019-10" db="EMBL/GenBank/DDBJ databases">
        <title>Description of Paenibacillus pedi sp. nov.</title>
        <authorList>
            <person name="Carlier A."/>
            <person name="Qi S."/>
        </authorList>
    </citation>
    <scope>NUCLEOTIDE SEQUENCE [LARGE SCALE GENOMIC DNA]</scope>
    <source>
        <strain evidence="1 2">LMG 31457</strain>
    </source>
</reference>
<keyword evidence="2" id="KW-1185">Reference proteome</keyword>